<dbReference type="AlphaFoldDB" id="A0A811VH16"/>
<comment type="caution">
    <text evidence="11">The sequence shown here is derived from an EMBL/GenBank/DDBJ whole genome shotgun (WGS) entry which is preliminary data.</text>
</comment>
<keyword evidence="9 10" id="KW-0275">Fatty acid biosynthesis</keyword>
<evidence type="ECO:0000313" key="11">
    <source>
        <dbReference type="EMBL" id="CAD7014284.1"/>
    </source>
</evidence>
<evidence type="ECO:0000256" key="5">
    <source>
        <dbReference type="ARBA" id="ARBA00022832"/>
    </source>
</evidence>
<dbReference type="GO" id="GO:0034625">
    <property type="term" value="P:fatty acid elongation, monounsaturated fatty acid"/>
    <property type="evidence" value="ECO:0007669"/>
    <property type="project" value="TreeGrafter"/>
</dbReference>
<keyword evidence="2 10" id="KW-0444">Lipid biosynthesis</keyword>
<keyword evidence="8 10" id="KW-0472">Membrane</keyword>
<dbReference type="EMBL" id="CAJHJT010000056">
    <property type="protein sequence ID" value="CAD7014284.1"/>
    <property type="molecule type" value="Genomic_DNA"/>
</dbReference>
<dbReference type="GO" id="GO:0005789">
    <property type="term" value="C:endoplasmic reticulum membrane"/>
    <property type="evidence" value="ECO:0007669"/>
    <property type="project" value="TreeGrafter"/>
</dbReference>
<evidence type="ECO:0000256" key="10">
    <source>
        <dbReference type="RuleBase" id="RU361115"/>
    </source>
</evidence>
<evidence type="ECO:0000256" key="9">
    <source>
        <dbReference type="ARBA" id="ARBA00023160"/>
    </source>
</evidence>
<evidence type="ECO:0000313" key="12">
    <source>
        <dbReference type="Proteomes" id="UP000606786"/>
    </source>
</evidence>
<comment type="subcellular location">
    <subcellularLocation>
        <location evidence="1">Membrane</location>
        <topology evidence="1">Multi-pass membrane protein</topology>
    </subcellularLocation>
</comment>
<dbReference type="Pfam" id="PF01151">
    <property type="entry name" value="ELO"/>
    <property type="match status" value="1"/>
</dbReference>
<dbReference type="GO" id="GO:0042761">
    <property type="term" value="P:very long-chain fatty acid biosynthetic process"/>
    <property type="evidence" value="ECO:0007669"/>
    <property type="project" value="TreeGrafter"/>
</dbReference>
<feature type="transmembrane region" description="Helical" evidence="10">
    <location>
        <begin position="132"/>
        <end position="149"/>
    </location>
</feature>
<dbReference type="GO" id="GO:0019367">
    <property type="term" value="P:fatty acid elongation, saturated fatty acid"/>
    <property type="evidence" value="ECO:0007669"/>
    <property type="project" value="TreeGrafter"/>
</dbReference>
<sequence length="231" mass="27292">MYVYKYFIIFFLTCSYMKNRAAYQLKTYIVLYNTAQVLSCLYIINEIFHITSTKIFYFWECSMFDSNTYAEYLFNRVTYFTFWLKISELSETVVFVLRKKQNQVSPLHVFHHCSTITLVYVLLVNYRGGSALYPLLLNSSVHVIMYTYYLGAAVCDEQILKRLTPVKKSITTIQMIQFVLILVQAFVMTKRCTVAPMVMAYYAFVILVIFYGFYDFYKKAYRVGSRKANVL</sequence>
<keyword evidence="7 10" id="KW-0443">Lipid metabolism</keyword>
<comment type="catalytic activity">
    <reaction evidence="10">
        <text>a very-long-chain acyl-CoA + malonyl-CoA + H(+) = a very-long-chain 3-oxoacyl-CoA + CO2 + CoA</text>
        <dbReference type="Rhea" id="RHEA:32727"/>
        <dbReference type="ChEBI" id="CHEBI:15378"/>
        <dbReference type="ChEBI" id="CHEBI:16526"/>
        <dbReference type="ChEBI" id="CHEBI:57287"/>
        <dbReference type="ChEBI" id="CHEBI:57384"/>
        <dbReference type="ChEBI" id="CHEBI:90725"/>
        <dbReference type="ChEBI" id="CHEBI:90736"/>
        <dbReference type="EC" id="2.3.1.199"/>
    </reaction>
</comment>
<evidence type="ECO:0000256" key="7">
    <source>
        <dbReference type="ARBA" id="ARBA00023098"/>
    </source>
</evidence>
<feature type="transmembrane region" description="Helical" evidence="10">
    <location>
        <begin position="199"/>
        <end position="217"/>
    </location>
</feature>
<comment type="similarity">
    <text evidence="10">Belongs to the ELO family.</text>
</comment>
<dbReference type="PANTHER" id="PTHR11157:SF164">
    <property type="entry name" value="ELONGATION OF VERY LONG CHAIN FATTY ACIDS PROTEIN"/>
    <property type="match status" value="1"/>
</dbReference>
<proteinExistence type="inferred from homology"/>
<feature type="transmembrane region" description="Helical" evidence="10">
    <location>
        <begin position="35"/>
        <end position="59"/>
    </location>
</feature>
<keyword evidence="5 10" id="KW-0276">Fatty acid metabolism</keyword>
<dbReference type="GO" id="GO:0030148">
    <property type="term" value="P:sphingolipid biosynthetic process"/>
    <property type="evidence" value="ECO:0007669"/>
    <property type="project" value="TreeGrafter"/>
</dbReference>
<dbReference type="GO" id="GO:0009922">
    <property type="term" value="F:fatty acid elongase activity"/>
    <property type="evidence" value="ECO:0007669"/>
    <property type="project" value="UniProtKB-EC"/>
</dbReference>
<dbReference type="InterPro" id="IPR002076">
    <property type="entry name" value="ELO_fam"/>
</dbReference>
<name>A0A811VH16_CERCA</name>
<evidence type="ECO:0000256" key="4">
    <source>
        <dbReference type="ARBA" id="ARBA00022692"/>
    </source>
</evidence>
<gene>
    <name evidence="11" type="ORF">CCAP1982_LOCUS22286</name>
</gene>
<evidence type="ECO:0000256" key="6">
    <source>
        <dbReference type="ARBA" id="ARBA00022989"/>
    </source>
</evidence>
<accession>A0A811VH16</accession>
<evidence type="ECO:0000256" key="1">
    <source>
        <dbReference type="ARBA" id="ARBA00004141"/>
    </source>
</evidence>
<keyword evidence="3 10" id="KW-0808">Transferase</keyword>
<evidence type="ECO:0000256" key="8">
    <source>
        <dbReference type="ARBA" id="ARBA00023136"/>
    </source>
</evidence>
<evidence type="ECO:0000256" key="3">
    <source>
        <dbReference type="ARBA" id="ARBA00022679"/>
    </source>
</evidence>
<organism evidence="11 12">
    <name type="scientific">Ceratitis capitata</name>
    <name type="common">Mediterranean fruit fly</name>
    <name type="synonym">Tephritis capitata</name>
    <dbReference type="NCBI Taxonomy" id="7213"/>
    <lineage>
        <taxon>Eukaryota</taxon>
        <taxon>Metazoa</taxon>
        <taxon>Ecdysozoa</taxon>
        <taxon>Arthropoda</taxon>
        <taxon>Hexapoda</taxon>
        <taxon>Insecta</taxon>
        <taxon>Pterygota</taxon>
        <taxon>Neoptera</taxon>
        <taxon>Endopterygota</taxon>
        <taxon>Diptera</taxon>
        <taxon>Brachycera</taxon>
        <taxon>Muscomorpha</taxon>
        <taxon>Tephritoidea</taxon>
        <taxon>Tephritidae</taxon>
        <taxon>Ceratitis</taxon>
        <taxon>Ceratitis</taxon>
    </lineage>
</organism>
<keyword evidence="12" id="KW-1185">Reference proteome</keyword>
<dbReference type="OrthoDB" id="434092at2759"/>
<dbReference type="Proteomes" id="UP000606786">
    <property type="component" value="Unassembled WGS sequence"/>
</dbReference>
<protein>
    <recommendedName>
        <fullName evidence="10">Elongation of very long chain fatty acids protein</fullName>
        <ecNumber evidence="10">2.3.1.199</ecNumber>
    </recommendedName>
    <alternativeName>
        <fullName evidence="10">Very-long-chain 3-oxoacyl-CoA synthase</fullName>
    </alternativeName>
</protein>
<keyword evidence="6 10" id="KW-1133">Transmembrane helix</keyword>
<reference evidence="11" key="1">
    <citation type="submission" date="2020-11" db="EMBL/GenBank/DDBJ databases">
        <authorList>
            <person name="Whitehead M."/>
        </authorList>
    </citation>
    <scope>NUCLEOTIDE SEQUENCE</scope>
    <source>
        <strain evidence="11">EGII</strain>
    </source>
</reference>
<dbReference type="PANTHER" id="PTHR11157">
    <property type="entry name" value="FATTY ACID ACYL TRANSFERASE-RELATED"/>
    <property type="match status" value="1"/>
</dbReference>
<dbReference type="GO" id="GO:0034626">
    <property type="term" value="P:fatty acid elongation, polyunsaturated fatty acid"/>
    <property type="evidence" value="ECO:0007669"/>
    <property type="project" value="TreeGrafter"/>
</dbReference>
<feature type="transmembrane region" description="Helical" evidence="10">
    <location>
        <begin position="170"/>
        <end position="187"/>
    </location>
</feature>
<feature type="transmembrane region" description="Helical" evidence="10">
    <location>
        <begin position="109"/>
        <end position="126"/>
    </location>
</feature>
<evidence type="ECO:0000256" key="2">
    <source>
        <dbReference type="ARBA" id="ARBA00022516"/>
    </source>
</evidence>
<dbReference type="EC" id="2.3.1.199" evidence="10"/>
<keyword evidence="4 10" id="KW-0812">Transmembrane</keyword>